<keyword evidence="2" id="KW-0812">Transmembrane</keyword>
<evidence type="ECO:0000256" key="2">
    <source>
        <dbReference type="SAM" id="Phobius"/>
    </source>
</evidence>
<keyword evidence="2" id="KW-0472">Membrane</keyword>
<feature type="region of interest" description="Disordered" evidence="1">
    <location>
        <begin position="1022"/>
        <end position="1062"/>
    </location>
</feature>
<dbReference type="Pfam" id="PF01852">
    <property type="entry name" value="START"/>
    <property type="match status" value="1"/>
</dbReference>
<name>A0ABQ6MBB6_9STRA</name>
<organism evidence="4 5">
    <name type="scientific">Tetraparma gracilis</name>
    <dbReference type="NCBI Taxonomy" id="2962635"/>
    <lineage>
        <taxon>Eukaryota</taxon>
        <taxon>Sar</taxon>
        <taxon>Stramenopiles</taxon>
        <taxon>Ochrophyta</taxon>
        <taxon>Bolidophyceae</taxon>
        <taxon>Parmales</taxon>
        <taxon>Triparmaceae</taxon>
        <taxon>Tetraparma</taxon>
    </lineage>
</organism>
<feature type="compositionally biased region" description="Polar residues" evidence="1">
    <location>
        <begin position="362"/>
        <end position="376"/>
    </location>
</feature>
<feature type="transmembrane region" description="Helical" evidence="2">
    <location>
        <begin position="156"/>
        <end position="173"/>
    </location>
</feature>
<proteinExistence type="predicted"/>
<keyword evidence="5" id="KW-1185">Reference proteome</keyword>
<dbReference type="EMBL" id="BRYB01002639">
    <property type="protein sequence ID" value="GMI23106.1"/>
    <property type="molecule type" value="Genomic_DNA"/>
</dbReference>
<dbReference type="PANTHER" id="PTHR19308">
    <property type="entry name" value="PHOSPHATIDYLCHOLINE TRANSFER PROTEIN"/>
    <property type="match status" value="1"/>
</dbReference>
<feature type="region of interest" description="Disordered" evidence="1">
    <location>
        <begin position="353"/>
        <end position="411"/>
    </location>
</feature>
<feature type="compositionally biased region" description="Low complexity" evidence="1">
    <location>
        <begin position="377"/>
        <end position="397"/>
    </location>
</feature>
<comment type="caution">
    <text evidence="4">The sequence shown here is derived from an EMBL/GenBank/DDBJ whole genome shotgun (WGS) entry which is preliminary data.</text>
</comment>
<dbReference type="Gene3D" id="3.30.530.20">
    <property type="match status" value="3"/>
</dbReference>
<accession>A0ABQ6MBB6</accession>
<feature type="region of interest" description="Disordered" evidence="1">
    <location>
        <begin position="292"/>
        <end position="318"/>
    </location>
</feature>
<keyword evidence="2" id="KW-1133">Transmembrane helix</keyword>
<sequence>MMLLRPSLVTRHFSTSSTTVEVPVFFSDGSVLFTILLLNRMSWGTFLWHNRFVNLSVQASWLEKAEACAPWGVEVLVLSVLSFVPSVVERAVPTCIAFGSTFYLTAMLEYWRLKGFRDTVFYIVLLPVLGMVVFYFMPGIMAAYAYSLTAFEDDPVVQFVVISAAYPSCVIAFKSQMLGELGSKLSHRQVSNERGGETLNDAFDQTPRTLASYTATVRAIHGMWLPQVVGIYSTLIYGDAAWALFAATLASRVLQQSVGKVVVFTMETNLVKRLAKNDGVYDYAEEAQRRQMLAAEESRGSSRRSRRQSSGLDKEALGFKRPTIMKHVELNTNDFKLDTKQFDFKAAGLGTERGVSARDRGQSASGAPTPTSARGHSSSGNSPPPTSTGRGHSSSGGAPLPPSTSPVSGILDSERHHHVSSGDKNGDTMYSANMVLKSLRDKHADAASDDDFVANFHKSRGGSLDITTPSHTAGRQRKQSALLNQTQELRAVVASKQEAQLNNVAAVKNNKDDLSKIKMLVQKCLESNKTWKAVGKQDLGVQTFVKPGEGPYVEVKSVGIIERVHALEVFDYLRVHNVNNDQKRKGVVDQKSEQKSVCRIWLKLPSPLTERVVTFEQVAVRLPEGSFVIAQKSVPIAEKEEGGDSAIVMDLNLGGFFIQSLSPNVVGGEQVACVQVTQFNRVNLQGSLPSMMAKVCAPLTVTGLKETKEHFLKLSIWPLVEDAYEACELEQCDAVQSTCGEFNMKVAEGKIGETEWKKKPLAKDSPIKEMFLRTEKRGHGDMDIEVMYKATFLCSAVEAASYLFFNLGDGHDELIARETDHSFIWYRYYALPAPLHDRDSVYRGTRKEVEPNKTFVLAYKEIQYDDVPQFDDVLRTDGIGGYVIQQKGKNRCQVQRYQLINFKGSYANYMLKFLLTDYATTPVVDAMRFFKGQEEGKRVEGIRRARQLNSDVQWRSSFDPYTPAESDAVQLCLNDVATVRGEVEKEEWKVVEPTKQGVVKVKMWRKAVSKLAAFHSSKGSHWVYPNKSSGTSSGSGNSARRSDAGSASGDSSGEEGRNSSASANGIENLVRAVSFRDEELLNSIAAKRVEGRVSFSSKTTGPLVAERSVPKFSSKASRTTHHGFAQCEIDAPTRLVFAWLCDDKFEKGIRENYEISWKKSETLEVINDHSFIDFRSYPLAWPMKPRCVTLRHLRKELPDGTCVSLATSVDMGRNDLEALLAKNGSGVLPGDAIFAQYHAAFVVTSLCESRCKLEFWAYSDPKGDIPSWVLKSKIPDIMGVVTNCKAQLDAGILNAKRQTYSERMERMRKRVAIKWNHEALVEKCCNFLGGVIAMFLAGLSYERMAIGFICFALEESTSDIVTFILLKRKFIDLVKANKESGLTENFSSIMGQSLGLLSVSVSCICAFVFIDMYGLGGDEEGAGEGGGAR</sequence>
<feature type="compositionally biased region" description="Low complexity" evidence="1">
    <location>
        <begin position="1028"/>
        <end position="1051"/>
    </location>
</feature>
<feature type="transmembrane region" description="Helical" evidence="2">
    <location>
        <begin position="120"/>
        <end position="144"/>
    </location>
</feature>
<evidence type="ECO:0000313" key="4">
    <source>
        <dbReference type="EMBL" id="GMI23106.1"/>
    </source>
</evidence>
<dbReference type="InterPro" id="IPR023393">
    <property type="entry name" value="START-like_dom_sf"/>
</dbReference>
<evidence type="ECO:0000313" key="5">
    <source>
        <dbReference type="Proteomes" id="UP001165060"/>
    </source>
</evidence>
<feature type="domain" description="START" evidence="3">
    <location>
        <begin position="1158"/>
        <end position="1279"/>
    </location>
</feature>
<evidence type="ECO:0000259" key="3">
    <source>
        <dbReference type="Pfam" id="PF01852"/>
    </source>
</evidence>
<dbReference type="InterPro" id="IPR002913">
    <property type="entry name" value="START_lipid-bd_dom"/>
</dbReference>
<protein>
    <recommendedName>
        <fullName evidence="3">START domain-containing protein</fullName>
    </recommendedName>
</protein>
<reference evidence="4 5" key="1">
    <citation type="journal article" date="2023" name="Commun. Biol.">
        <title>Genome analysis of Parmales, the sister group of diatoms, reveals the evolutionary specialization of diatoms from phago-mixotrophs to photoautotrophs.</title>
        <authorList>
            <person name="Ban H."/>
            <person name="Sato S."/>
            <person name="Yoshikawa S."/>
            <person name="Yamada K."/>
            <person name="Nakamura Y."/>
            <person name="Ichinomiya M."/>
            <person name="Sato N."/>
            <person name="Blanc-Mathieu R."/>
            <person name="Endo H."/>
            <person name="Kuwata A."/>
            <person name="Ogata H."/>
        </authorList>
    </citation>
    <scope>NUCLEOTIDE SEQUENCE [LARGE SCALE GENOMIC DNA]</scope>
</reference>
<dbReference type="SUPFAM" id="SSF55961">
    <property type="entry name" value="Bet v1-like"/>
    <property type="match status" value="3"/>
</dbReference>
<gene>
    <name evidence="4" type="ORF">TeGR_g8181</name>
</gene>
<dbReference type="PANTHER" id="PTHR19308:SF14">
    <property type="entry name" value="START DOMAIN-CONTAINING PROTEIN"/>
    <property type="match status" value="1"/>
</dbReference>
<evidence type="ECO:0000256" key="1">
    <source>
        <dbReference type="SAM" id="MobiDB-lite"/>
    </source>
</evidence>
<dbReference type="InterPro" id="IPR051213">
    <property type="entry name" value="START_lipid_transfer"/>
</dbReference>
<dbReference type="Proteomes" id="UP001165060">
    <property type="component" value="Unassembled WGS sequence"/>
</dbReference>